<keyword evidence="1" id="KW-0479">Metal-binding</keyword>
<dbReference type="InterPro" id="IPR026992">
    <property type="entry name" value="DIOX_N"/>
</dbReference>
<feature type="domain" description="Non-haem dioxygenase N-terminal" evidence="4">
    <location>
        <begin position="63"/>
        <end position="159"/>
    </location>
</feature>
<gene>
    <name evidence="5" type="ORF">AMTR_s00056p00113680</name>
</gene>
<evidence type="ECO:0000313" key="5">
    <source>
        <dbReference type="EMBL" id="ERN15133.1"/>
    </source>
</evidence>
<dbReference type="eggNOG" id="ENOG502QWIC">
    <property type="taxonomic scope" value="Eukaryota"/>
</dbReference>
<evidence type="ECO:0000259" key="4">
    <source>
        <dbReference type="Pfam" id="PF14226"/>
    </source>
</evidence>
<dbReference type="OMA" id="ECEGVFG"/>
<dbReference type="PANTHER" id="PTHR34945">
    <property type="entry name" value="2-OXOGLUTARATE (2OG) AND FE(II)-DEPENDENT OXYGENASE SUPERFAMILY PROTEIN"/>
    <property type="match status" value="1"/>
</dbReference>
<dbReference type="GO" id="GO:0046872">
    <property type="term" value="F:metal ion binding"/>
    <property type="evidence" value="ECO:0007669"/>
    <property type="project" value="UniProtKB-KW"/>
</dbReference>
<feature type="compositionally biased region" description="Pro residues" evidence="3">
    <location>
        <begin position="1"/>
        <end position="18"/>
    </location>
</feature>
<dbReference type="Proteomes" id="UP000017836">
    <property type="component" value="Unassembled WGS sequence"/>
</dbReference>
<evidence type="ECO:0000256" key="2">
    <source>
        <dbReference type="ARBA" id="ARBA00023004"/>
    </source>
</evidence>
<organism evidence="5 6">
    <name type="scientific">Amborella trichopoda</name>
    <dbReference type="NCBI Taxonomy" id="13333"/>
    <lineage>
        <taxon>Eukaryota</taxon>
        <taxon>Viridiplantae</taxon>
        <taxon>Streptophyta</taxon>
        <taxon>Embryophyta</taxon>
        <taxon>Tracheophyta</taxon>
        <taxon>Spermatophyta</taxon>
        <taxon>Magnoliopsida</taxon>
        <taxon>Amborellales</taxon>
        <taxon>Amborellaceae</taxon>
        <taxon>Amborella</taxon>
    </lineage>
</organism>
<evidence type="ECO:0000256" key="1">
    <source>
        <dbReference type="ARBA" id="ARBA00022723"/>
    </source>
</evidence>
<protein>
    <recommendedName>
        <fullName evidence="4">Non-haem dioxygenase N-terminal domain-containing protein</fullName>
    </recommendedName>
</protein>
<feature type="region of interest" description="Disordered" evidence="3">
    <location>
        <begin position="1"/>
        <end position="24"/>
    </location>
</feature>
<keyword evidence="2" id="KW-0408">Iron</keyword>
<sequence>MATSPVDPPENRAPPPSPVAIGRKNSFVNEEKLTHYLERSLHLPELVLPDRFFPKENSGKTPPEIDLRQLSLCEKDSLSKLIGSVTTIGCFQLLNHGLSKELISAVKAECEGVFGLSHKKKMMVSRSNGVCYGFEEHSGEIEEYSGENEECSGEFFWSRRERTSMEFALKRVWPEGFRSFR</sequence>
<name>U5D463_AMBTC</name>
<dbReference type="Pfam" id="PF14226">
    <property type="entry name" value="DIOX_N"/>
    <property type="match status" value="1"/>
</dbReference>
<dbReference type="PANTHER" id="PTHR34945:SF8">
    <property type="entry name" value="DOWNSTREAM TARGET OF AGL15-4"/>
    <property type="match status" value="1"/>
</dbReference>
<dbReference type="Gene3D" id="2.60.120.330">
    <property type="entry name" value="B-lactam Antibiotic, Isopenicillin N Synthase, Chain"/>
    <property type="match status" value="1"/>
</dbReference>
<evidence type="ECO:0000256" key="3">
    <source>
        <dbReference type="SAM" id="MobiDB-lite"/>
    </source>
</evidence>
<dbReference type="Gramene" id="ERN15133">
    <property type="protein sequence ID" value="ERN15133"/>
    <property type="gene ID" value="AMTR_s00056p00113680"/>
</dbReference>
<proteinExistence type="predicted"/>
<keyword evidence="6" id="KW-1185">Reference proteome</keyword>
<evidence type="ECO:0000313" key="6">
    <source>
        <dbReference type="Proteomes" id="UP000017836"/>
    </source>
</evidence>
<dbReference type="AlphaFoldDB" id="U5D463"/>
<reference evidence="6" key="1">
    <citation type="journal article" date="2013" name="Science">
        <title>The Amborella genome and the evolution of flowering plants.</title>
        <authorList>
            <consortium name="Amborella Genome Project"/>
        </authorList>
    </citation>
    <scope>NUCLEOTIDE SEQUENCE [LARGE SCALE GENOMIC DNA]</scope>
</reference>
<dbReference type="HOGENOM" id="CLU_1490970_0_0_1"/>
<dbReference type="EMBL" id="KI392510">
    <property type="protein sequence ID" value="ERN15133.1"/>
    <property type="molecule type" value="Genomic_DNA"/>
</dbReference>
<dbReference type="InterPro" id="IPR027443">
    <property type="entry name" value="IPNS-like_sf"/>
</dbReference>
<dbReference type="SUPFAM" id="SSF51197">
    <property type="entry name" value="Clavaminate synthase-like"/>
    <property type="match status" value="1"/>
</dbReference>
<accession>U5D463</accession>